<dbReference type="InterPro" id="IPR027443">
    <property type="entry name" value="IPNS-like_sf"/>
</dbReference>
<evidence type="ECO:0000256" key="5">
    <source>
        <dbReference type="RuleBase" id="RU003682"/>
    </source>
</evidence>
<evidence type="ECO:0000259" key="6">
    <source>
        <dbReference type="PROSITE" id="PS51471"/>
    </source>
</evidence>
<gene>
    <name evidence="7" type="ORF">VNO77_10107</name>
</gene>
<keyword evidence="2 5" id="KW-0479">Metal-binding</keyword>
<reference evidence="7 8" key="1">
    <citation type="submission" date="2024-01" db="EMBL/GenBank/DDBJ databases">
        <title>The genomes of 5 underutilized Papilionoideae crops provide insights into root nodulation and disease resistanc.</title>
        <authorList>
            <person name="Jiang F."/>
        </authorList>
    </citation>
    <scope>NUCLEOTIDE SEQUENCE [LARGE SCALE GENOMIC DNA]</scope>
    <source>
        <strain evidence="7">LVBAO_FW01</strain>
        <tissue evidence="7">Leaves</tissue>
    </source>
</reference>
<dbReference type="EMBL" id="JAYMYQ010000002">
    <property type="protein sequence ID" value="KAK7350995.1"/>
    <property type="molecule type" value="Genomic_DNA"/>
</dbReference>
<comment type="caution">
    <text evidence="7">The sequence shown here is derived from an EMBL/GenBank/DDBJ whole genome shotgun (WGS) entry which is preliminary data.</text>
</comment>
<protein>
    <recommendedName>
        <fullName evidence="6">Fe2OG dioxygenase domain-containing protein</fullName>
    </recommendedName>
</protein>
<evidence type="ECO:0000256" key="4">
    <source>
        <dbReference type="ARBA" id="ARBA00023004"/>
    </source>
</evidence>
<dbReference type="InterPro" id="IPR044861">
    <property type="entry name" value="IPNS-like_FE2OG_OXY"/>
</dbReference>
<dbReference type="PANTHER" id="PTHR47991">
    <property type="entry name" value="OXOGLUTARATE/IRON-DEPENDENT DIOXYGENASE"/>
    <property type="match status" value="1"/>
</dbReference>
<proteinExistence type="inferred from homology"/>
<dbReference type="InterPro" id="IPR005123">
    <property type="entry name" value="Oxoglu/Fe-dep_dioxygenase_dom"/>
</dbReference>
<dbReference type="Gene3D" id="2.60.120.330">
    <property type="entry name" value="B-lactam Antibiotic, Isopenicillin N Synthase, Chain"/>
    <property type="match status" value="1"/>
</dbReference>
<dbReference type="PROSITE" id="PS51471">
    <property type="entry name" value="FE2OG_OXY"/>
    <property type="match status" value="1"/>
</dbReference>
<organism evidence="7 8">
    <name type="scientific">Canavalia gladiata</name>
    <name type="common">Sword bean</name>
    <name type="synonym">Dolichos gladiatus</name>
    <dbReference type="NCBI Taxonomy" id="3824"/>
    <lineage>
        <taxon>Eukaryota</taxon>
        <taxon>Viridiplantae</taxon>
        <taxon>Streptophyta</taxon>
        <taxon>Embryophyta</taxon>
        <taxon>Tracheophyta</taxon>
        <taxon>Spermatophyta</taxon>
        <taxon>Magnoliopsida</taxon>
        <taxon>eudicotyledons</taxon>
        <taxon>Gunneridae</taxon>
        <taxon>Pentapetalae</taxon>
        <taxon>rosids</taxon>
        <taxon>fabids</taxon>
        <taxon>Fabales</taxon>
        <taxon>Fabaceae</taxon>
        <taxon>Papilionoideae</taxon>
        <taxon>50 kb inversion clade</taxon>
        <taxon>NPAAA clade</taxon>
        <taxon>indigoferoid/millettioid clade</taxon>
        <taxon>Phaseoleae</taxon>
        <taxon>Canavalia</taxon>
    </lineage>
</organism>
<dbReference type="InterPro" id="IPR026992">
    <property type="entry name" value="DIOX_N"/>
</dbReference>
<dbReference type="GO" id="GO:0016491">
    <property type="term" value="F:oxidoreductase activity"/>
    <property type="evidence" value="ECO:0007669"/>
    <property type="project" value="UniProtKB-KW"/>
</dbReference>
<dbReference type="GO" id="GO:0046872">
    <property type="term" value="F:metal ion binding"/>
    <property type="evidence" value="ECO:0007669"/>
    <property type="project" value="UniProtKB-KW"/>
</dbReference>
<dbReference type="Pfam" id="PF03171">
    <property type="entry name" value="2OG-FeII_Oxy"/>
    <property type="match status" value="1"/>
</dbReference>
<keyword evidence="5" id="KW-0560">Oxidoreductase</keyword>
<sequence length="379" mass="42234">MASAAKVHAWEISSIKAFAESKGDYVIPSTYHSMTESHDDVADELADSIPVIDLSLLTSKDPEIHAKAVSELGKACAEWGFIMVSIRVDASRVSYITVSVSFLLAYTLRNHGIPEKLMEELMNKAVEFHYLPVEEKMEFDDKGKSHNSPIRYGTSFNPHAEKVHYWRDYLKVITSPEFNFPNKPPGYRDLAFDYCRKIRSVGRKLLEGISESLGLESNSIIESTGYDSGFQTFVANFYPPCPQPHLAQGMPSHSDHGLMTFLIQNGIGGLQIKHDGKWINVNPLPNSLPVILGDHLEVVSNGRYPGVIHRAILNNQDNRISLVVGNGPALDKQIGPVPELLSENEKPLFKGITFNQYFRVQQNTPLADKSTLDAIRLNA</sequence>
<comment type="similarity">
    <text evidence="1 5">Belongs to the iron/ascorbate-dependent oxidoreductase family.</text>
</comment>
<keyword evidence="4 5" id="KW-0408">Iron</keyword>
<evidence type="ECO:0000256" key="3">
    <source>
        <dbReference type="ARBA" id="ARBA00022896"/>
    </source>
</evidence>
<evidence type="ECO:0000313" key="8">
    <source>
        <dbReference type="Proteomes" id="UP001367508"/>
    </source>
</evidence>
<evidence type="ECO:0000256" key="2">
    <source>
        <dbReference type="ARBA" id="ARBA00022723"/>
    </source>
</evidence>
<keyword evidence="8" id="KW-1185">Reference proteome</keyword>
<evidence type="ECO:0000313" key="7">
    <source>
        <dbReference type="EMBL" id="KAK7350995.1"/>
    </source>
</evidence>
<feature type="domain" description="Fe2OG dioxygenase" evidence="6">
    <location>
        <begin position="228"/>
        <end position="328"/>
    </location>
</feature>
<dbReference type="Pfam" id="PF14226">
    <property type="entry name" value="DIOX_N"/>
    <property type="match status" value="1"/>
</dbReference>
<name>A0AAN9MA11_CANGL</name>
<dbReference type="SUPFAM" id="SSF51197">
    <property type="entry name" value="Clavaminate synthase-like"/>
    <property type="match status" value="1"/>
</dbReference>
<keyword evidence="3" id="KW-0847">Vitamin C</keyword>
<dbReference type="AlphaFoldDB" id="A0AAN9MA11"/>
<dbReference type="InterPro" id="IPR050295">
    <property type="entry name" value="Plant_2OG-oxidoreductases"/>
</dbReference>
<dbReference type="GO" id="GO:0031418">
    <property type="term" value="F:L-ascorbic acid binding"/>
    <property type="evidence" value="ECO:0007669"/>
    <property type="project" value="UniProtKB-KW"/>
</dbReference>
<dbReference type="Proteomes" id="UP001367508">
    <property type="component" value="Unassembled WGS sequence"/>
</dbReference>
<evidence type="ECO:0000256" key="1">
    <source>
        <dbReference type="ARBA" id="ARBA00008056"/>
    </source>
</evidence>
<accession>A0AAN9MA11</accession>